<dbReference type="Proteomes" id="UP000076871">
    <property type="component" value="Unassembled WGS sequence"/>
</dbReference>
<evidence type="ECO:0000313" key="1">
    <source>
        <dbReference type="EMBL" id="KZT08309.1"/>
    </source>
</evidence>
<dbReference type="EMBL" id="KV427615">
    <property type="protein sequence ID" value="KZT08309.1"/>
    <property type="molecule type" value="Genomic_DNA"/>
</dbReference>
<keyword evidence="2" id="KW-1185">Reference proteome</keyword>
<dbReference type="InParanoid" id="A0A165F3L4"/>
<sequence length="62" mass="6813">MNGEFAQCMDDAYVPQKCSPSLDKSGMSVTCMTESDIARQAHLSHECHGRHHAWTAAECTSL</sequence>
<dbReference type="AlphaFoldDB" id="A0A165F3L4"/>
<proteinExistence type="predicted"/>
<reference evidence="1 2" key="1">
    <citation type="journal article" date="2016" name="Mol. Biol. Evol.">
        <title>Comparative Genomics of Early-Diverging Mushroom-Forming Fungi Provides Insights into the Origins of Lignocellulose Decay Capabilities.</title>
        <authorList>
            <person name="Nagy L.G."/>
            <person name="Riley R."/>
            <person name="Tritt A."/>
            <person name="Adam C."/>
            <person name="Daum C."/>
            <person name="Floudas D."/>
            <person name="Sun H."/>
            <person name="Yadav J.S."/>
            <person name="Pangilinan J."/>
            <person name="Larsson K.H."/>
            <person name="Matsuura K."/>
            <person name="Barry K."/>
            <person name="Labutti K."/>
            <person name="Kuo R."/>
            <person name="Ohm R.A."/>
            <person name="Bhattacharya S.S."/>
            <person name="Shirouzu T."/>
            <person name="Yoshinaga Y."/>
            <person name="Martin F.M."/>
            <person name="Grigoriev I.V."/>
            <person name="Hibbett D.S."/>
        </authorList>
    </citation>
    <scope>NUCLEOTIDE SEQUENCE [LARGE SCALE GENOMIC DNA]</scope>
    <source>
        <strain evidence="1 2">93-53</strain>
    </source>
</reference>
<protein>
    <submittedName>
        <fullName evidence="1">Uncharacterized protein</fullName>
    </submittedName>
</protein>
<gene>
    <name evidence="1" type="ORF">LAESUDRAFT_723799</name>
</gene>
<dbReference type="RefSeq" id="XP_040766049.1">
    <property type="nucleotide sequence ID" value="XM_040908477.1"/>
</dbReference>
<accession>A0A165F3L4</accession>
<evidence type="ECO:0000313" key="2">
    <source>
        <dbReference type="Proteomes" id="UP000076871"/>
    </source>
</evidence>
<name>A0A165F3L4_9APHY</name>
<dbReference type="GeneID" id="63825506"/>
<organism evidence="1 2">
    <name type="scientific">Laetiporus sulphureus 93-53</name>
    <dbReference type="NCBI Taxonomy" id="1314785"/>
    <lineage>
        <taxon>Eukaryota</taxon>
        <taxon>Fungi</taxon>
        <taxon>Dikarya</taxon>
        <taxon>Basidiomycota</taxon>
        <taxon>Agaricomycotina</taxon>
        <taxon>Agaricomycetes</taxon>
        <taxon>Polyporales</taxon>
        <taxon>Laetiporus</taxon>
    </lineage>
</organism>